<dbReference type="PROSITE" id="PS51296">
    <property type="entry name" value="RIESKE"/>
    <property type="match status" value="1"/>
</dbReference>
<comment type="similarity">
    <text evidence="2">Belongs to the Rieske iron-sulfur protein family.</text>
</comment>
<evidence type="ECO:0000256" key="8">
    <source>
        <dbReference type="ARBA" id="ARBA00023014"/>
    </source>
</evidence>
<evidence type="ECO:0000313" key="14">
    <source>
        <dbReference type="EMBL" id="CAD7441556.1"/>
    </source>
</evidence>
<dbReference type="InterPro" id="IPR004192">
    <property type="entry name" value="Rieske_TM"/>
</dbReference>
<keyword evidence="11" id="KW-0813">Transport</keyword>
<keyword evidence="12" id="KW-0496">Mitochondrion</keyword>
<dbReference type="GO" id="GO:0005743">
    <property type="term" value="C:mitochondrial inner membrane"/>
    <property type="evidence" value="ECO:0007669"/>
    <property type="project" value="UniProtKB-SubCell"/>
</dbReference>
<name>A0A7R9EUB7_9NEOP</name>
<dbReference type="Gene3D" id="2.102.10.10">
    <property type="entry name" value="Rieske [2Fe-2S] iron-sulphur domain"/>
    <property type="match status" value="1"/>
</dbReference>
<keyword evidence="10" id="KW-1015">Disulfide bond</keyword>
<keyword evidence="9" id="KW-0472">Membrane</keyword>
<evidence type="ECO:0000256" key="6">
    <source>
        <dbReference type="ARBA" id="ARBA00022989"/>
    </source>
</evidence>
<evidence type="ECO:0000256" key="2">
    <source>
        <dbReference type="ARBA" id="ARBA00010651"/>
    </source>
</evidence>
<reference evidence="14" key="1">
    <citation type="submission" date="2020-11" db="EMBL/GenBank/DDBJ databases">
        <authorList>
            <person name="Tran Van P."/>
        </authorList>
    </citation>
    <scope>NUCLEOTIDE SEQUENCE</scope>
</reference>
<evidence type="ECO:0000256" key="10">
    <source>
        <dbReference type="ARBA" id="ARBA00023157"/>
    </source>
</evidence>
<dbReference type="InterPro" id="IPR005805">
    <property type="entry name" value="Rieske_Fe-S_prot_C"/>
</dbReference>
<comment type="catalytic activity">
    <reaction evidence="11">
        <text>a quinol + 2 Fe(III)-[cytochrome c](out) = a quinone + 2 Fe(II)-[cytochrome c](out) + 2 H(+)(out)</text>
        <dbReference type="Rhea" id="RHEA:11484"/>
        <dbReference type="Rhea" id="RHEA-COMP:10350"/>
        <dbReference type="Rhea" id="RHEA-COMP:14399"/>
        <dbReference type="ChEBI" id="CHEBI:15378"/>
        <dbReference type="ChEBI" id="CHEBI:24646"/>
        <dbReference type="ChEBI" id="CHEBI:29033"/>
        <dbReference type="ChEBI" id="CHEBI:29034"/>
        <dbReference type="ChEBI" id="CHEBI:132124"/>
        <dbReference type="EC" id="7.1.1.8"/>
    </reaction>
</comment>
<protein>
    <recommendedName>
        <fullName evidence="11">Cytochrome b-c1 complex subunit Rieske, mitochondrial</fullName>
        <ecNumber evidence="11">7.1.1.8</ecNumber>
    </recommendedName>
</protein>
<dbReference type="InterPro" id="IPR006317">
    <property type="entry name" value="Ubiquinol_cyt_c_Rdtase_Fe-S-su"/>
</dbReference>
<dbReference type="CDD" id="cd03470">
    <property type="entry name" value="Rieske_cytochrome_bc1"/>
    <property type="match status" value="1"/>
</dbReference>
<proteinExistence type="inferred from homology"/>
<gene>
    <name evidence="14" type="ORF">TBIB3V08_LOCUS4020</name>
</gene>
<dbReference type="GO" id="GO:0008121">
    <property type="term" value="F:quinol-cytochrome-c reductase activity"/>
    <property type="evidence" value="ECO:0007669"/>
    <property type="project" value="UniProtKB-EC"/>
</dbReference>
<accession>A0A7R9EUB7</accession>
<evidence type="ECO:0000256" key="11">
    <source>
        <dbReference type="RuleBase" id="RU004494"/>
    </source>
</evidence>
<dbReference type="InterPro" id="IPR036922">
    <property type="entry name" value="Rieske_2Fe-2S_sf"/>
</dbReference>
<organism evidence="14">
    <name type="scientific">Timema bartmani</name>
    <dbReference type="NCBI Taxonomy" id="61472"/>
    <lineage>
        <taxon>Eukaryota</taxon>
        <taxon>Metazoa</taxon>
        <taxon>Ecdysozoa</taxon>
        <taxon>Arthropoda</taxon>
        <taxon>Hexapoda</taxon>
        <taxon>Insecta</taxon>
        <taxon>Pterygota</taxon>
        <taxon>Neoptera</taxon>
        <taxon>Polyneoptera</taxon>
        <taxon>Phasmatodea</taxon>
        <taxon>Timematodea</taxon>
        <taxon>Timematoidea</taxon>
        <taxon>Timematidae</taxon>
        <taxon>Timema</taxon>
    </lineage>
</organism>
<dbReference type="EMBL" id="OD565351">
    <property type="protein sequence ID" value="CAD7441556.1"/>
    <property type="molecule type" value="Genomic_DNA"/>
</dbReference>
<evidence type="ECO:0000256" key="9">
    <source>
        <dbReference type="ARBA" id="ARBA00023136"/>
    </source>
</evidence>
<comment type="miscellaneous">
    <text evidence="11">The Rieske protein is a high potential 2Fe-2S protein.</text>
</comment>
<keyword evidence="8" id="KW-0411">Iron-sulfur</keyword>
<dbReference type="GO" id="GO:0046872">
    <property type="term" value="F:metal ion binding"/>
    <property type="evidence" value="ECO:0007669"/>
    <property type="project" value="UniProtKB-KW"/>
</dbReference>
<dbReference type="NCBIfam" id="TIGR01416">
    <property type="entry name" value="Rieske_proteo"/>
    <property type="match status" value="1"/>
</dbReference>
<evidence type="ECO:0000259" key="13">
    <source>
        <dbReference type="PROSITE" id="PS51296"/>
    </source>
</evidence>
<dbReference type="InterPro" id="IPR037008">
    <property type="entry name" value="bc1_Rieske_TM_sf"/>
</dbReference>
<dbReference type="PANTHER" id="PTHR10134">
    <property type="entry name" value="CYTOCHROME B-C1 COMPLEX SUBUNIT RIESKE, MITOCHONDRIAL"/>
    <property type="match status" value="1"/>
</dbReference>
<keyword evidence="11" id="KW-0249">Electron transport</keyword>
<evidence type="ECO:0000256" key="3">
    <source>
        <dbReference type="ARBA" id="ARBA00022692"/>
    </source>
</evidence>
<keyword evidence="6" id="KW-1133">Transmembrane helix</keyword>
<dbReference type="Gene3D" id="1.20.5.270">
    <property type="entry name" value="Ubiquinol cytochrome reductase, transmembrane domain"/>
    <property type="match status" value="1"/>
</dbReference>
<dbReference type="Pfam" id="PF02921">
    <property type="entry name" value="UCR_TM"/>
    <property type="match status" value="1"/>
</dbReference>
<dbReference type="InterPro" id="IPR014349">
    <property type="entry name" value="Rieske_Fe-S_prot"/>
</dbReference>
<dbReference type="SUPFAM" id="SSF81502">
    <property type="entry name" value="ISP transmembrane anchor"/>
    <property type="match status" value="1"/>
</dbReference>
<dbReference type="FunFam" id="2.102.10.10:FF:000001">
    <property type="entry name" value="Cytochrome b-c1 complex subunit Rieske, mitochondrial"/>
    <property type="match status" value="1"/>
</dbReference>
<comment type="subcellular location">
    <subcellularLocation>
        <location evidence="1">Membrane</location>
        <topology evidence="1">Single-pass membrane protein</topology>
    </subcellularLocation>
    <subcellularLocation>
        <location evidence="12">Mitochondrion inner membrane</location>
    </subcellularLocation>
</comment>
<dbReference type="GO" id="GO:0051537">
    <property type="term" value="F:2 iron, 2 sulfur cluster binding"/>
    <property type="evidence" value="ECO:0007669"/>
    <property type="project" value="UniProtKB-KW"/>
</dbReference>
<keyword evidence="3" id="KW-0812">Transmembrane</keyword>
<evidence type="ECO:0000256" key="1">
    <source>
        <dbReference type="ARBA" id="ARBA00004167"/>
    </source>
</evidence>
<comment type="cofactor">
    <cofactor evidence="11">
        <name>[2Fe-2S] cluster</name>
        <dbReference type="ChEBI" id="CHEBI:190135"/>
    </cofactor>
    <text evidence="11">Binds 1 [2Fe-2S] cluster per subunit.</text>
</comment>
<keyword evidence="12" id="KW-0679">Respiratory chain</keyword>
<dbReference type="Pfam" id="PF00355">
    <property type="entry name" value="Rieske"/>
    <property type="match status" value="1"/>
</dbReference>
<sequence length="234" mass="26554">MTHVIWHRLYLSKYIARDPKVLLNDSLLLQSWRMMFYRSRFAHTDLKVPDFSEYRRRSTKSRVRTCDAPRKLLTYSVAGGGCVVALYSAKSVIIQLLSSLSITADQLALATIEIKLSDIPEGRNVTFKWRGKPLFVNHRTAEEVEMARKVDISTLRDPQRDEDRVERPEWLIVIGVCTHLGCIPIHGSGDFGGFYCPCHGSHYDTSGRTRKGPAPTNLEVPSYQFVGEDLLIVG</sequence>
<keyword evidence="7" id="KW-0408">Iron</keyword>
<dbReference type="AlphaFoldDB" id="A0A7R9EUB7"/>
<dbReference type="InterPro" id="IPR017941">
    <property type="entry name" value="Rieske_2Fe-2S"/>
</dbReference>
<keyword evidence="4" id="KW-0001">2Fe-2S</keyword>
<feature type="domain" description="Rieske" evidence="13">
    <location>
        <begin position="164"/>
        <end position="232"/>
    </location>
</feature>
<evidence type="ECO:0000256" key="5">
    <source>
        <dbReference type="ARBA" id="ARBA00022723"/>
    </source>
</evidence>
<dbReference type="EC" id="7.1.1.8" evidence="11"/>
<keyword evidence="5" id="KW-0479">Metal-binding</keyword>
<evidence type="ECO:0000256" key="7">
    <source>
        <dbReference type="ARBA" id="ARBA00023004"/>
    </source>
</evidence>
<dbReference type="PRINTS" id="PR00162">
    <property type="entry name" value="RIESKE"/>
</dbReference>
<dbReference type="SUPFAM" id="SSF50022">
    <property type="entry name" value="ISP domain"/>
    <property type="match status" value="1"/>
</dbReference>
<evidence type="ECO:0000256" key="4">
    <source>
        <dbReference type="ARBA" id="ARBA00022714"/>
    </source>
</evidence>
<evidence type="ECO:0000256" key="12">
    <source>
        <dbReference type="RuleBase" id="RU004495"/>
    </source>
</evidence>